<gene>
    <name evidence="2" type="ORF">Q75_00700</name>
</gene>
<evidence type="ECO:0000313" key="3">
    <source>
        <dbReference type="Proteomes" id="UP000074108"/>
    </source>
</evidence>
<accession>A0A147KCU9</accession>
<sequence>MKEILEVIPLFFLDVFAFGLLWACFRLGRRFKDKLKWLYVLCIISGSSLLINQYCLYVKSESILALLPLHLCYMAVWLIPIGLASRNTVLLDLIFYLCVPASLLALLLPSNEFIAEPYSLLTLSFFLFHFLNVAIPILASYWGVYDPAPSIKKAIRVSVTGLILTGVIHVVNLFIGAATGLRVNYFFTIIEYSAPTNPAYQFLGSLIPFDYVYLWPGLLVLYVNMGVVYAVRSYRRYRKRTSDVAS</sequence>
<organism evidence="2 3">
    <name type="scientific">Bacillus coahuilensis p1.1.43</name>
    <dbReference type="NCBI Taxonomy" id="1150625"/>
    <lineage>
        <taxon>Bacteria</taxon>
        <taxon>Bacillati</taxon>
        <taxon>Bacillota</taxon>
        <taxon>Bacilli</taxon>
        <taxon>Bacillales</taxon>
        <taxon>Bacillaceae</taxon>
        <taxon>Bacillus</taxon>
    </lineage>
</organism>
<keyword evidence="1" id="KW-1133">Transmembrane helix</keyword>
<dbReference type="Pfam" id="PF14808">
    <property type="entry name" value="TMEM164"/>
    <property type="match status" value="1"/>
</dbReference>
<dbReference type="Proteomes" id="UP000074108">
    <property type="component" value="Unassembled WGS sequence"/>
</dbReference>
<evidence type="ECO:0000313" key="2">
    <source>
        <dbReference type="EMBL" id="KUP09472.1"/>
    </source>
</evidence>
<dbReference type="RefSeq" id="WP_059349998.1">
    <property type="nucleotide sequence ID" value="NZ_LDYG01000001.1"/>
</dbReference>
<evidence type="ECO:0000256" key="1">
    <source>
        <dbReference type="SAM" id="Phobius"/>
    </source>
</evidence>
<dbReference type="EMBL" id="LDYG01000001">
    <property type="protein sequence ID" value="KUP09472.1"/>
    <property type="molecule type" value="Genomic_DNA"/>
</dbReference>
<comment type="caution">
    <text evidence="2">The sequence shown here is derived from an EMBL/GenBank/DDBJ whole genome shotgun (WGS) entry which is preliminary data.</text>
</comment>
<feature type="transmembrane region" description="Helical" evidence="1">
    <location>
        <begin position="6"/>
        <end position="25"/>
    </location>
</feature>
<proteinExistence type="predicted"/>
<protein>
    <recommendedName>
        <fullName evidence="4">Integral membrane protein (Intg_mem_TP0381)</fullName>
    </recommendedName>
</protein>
<dbReference type="PATRIC" id="fig|1150625.3.peg.145"/>
<feature type="transmembrane region" description="Helical" evidence="1">
    <location>
        <begin position="212"/>
        <end position="231"/>
    </location>
</feature>
<keyword evidence="3" id="KW-1185">Reference proteome</keyword>
<feature type="transmembrane region" description="Helical" evidence="1">
    <location>
        <begin position="90"/>
        <end position="108"/>
    </location>
</feature>
<dbReference type="OrthoDB" id="1696382at2"/>
<keyword evidence="1" id="KW-0812">Transmembrane</keyword>
<dbReference type="AlphaFoldDB" id="A0A147KCU9"/>
<keyword evidence="1" id="KW-0472">Membrane</keyword>
<reference evidence="2 3" key="1">
    <citation type="journal article" date="2016" name="Front. Microbiol.">
        <title>Microevolution Analysis of Bacillus coahuilensis Unveils Differences in Phosphorus Acquisition Strategies and Their Regulation.</title>
        <authorList>
            <person name="Gomez-Lunar Z."/>
            <person name="Hernandez-Gonzalez I."/>
            <person name="Rodriguez-Torres M.D."/>
            <person name="Souza V."/>
            <person name="Olmedo-Alvarez G."/>
        </authorList>
    </citation>
    <scope>NUCLEOTIDE SEQUENCE [LARGE SCALE GENOMIC DNA]</scope>
    <source>
        <strain evidence="3">p1.1.43</strain>
    </source>
</reference>
<name>A0A147KCU9_9BACI</name>
<evidence type="ECO:0008006" key="4">
    <source>
        <dbReference type="Google" id="ProtNLM"/>
    </source>
</evidence>
<feature type="transmembrane region" description="Helical" evidence="1">
    <location>
        <begin position="63"/>
        <end position="83"/>
    </location>
</feature>
<feature type="transmembrane region" description="Helical" evidence="1">
    <location>
        <begin position="37"/>
        <end position="57"/>
    </location>
</feature>
<feature type="transmembrane region" description="Helical" evidence="1">
    <location>
        <begin position="120"/>
        <end position="142"/>
    </location>
</feature>
<feature type="transmembrane region" description="Helical" evidence="1">
    <location>
        <begin position="154"/>
        <end position="175"/>
    </location>
</feature>